<accession>A0A448YIP0</accession>
<evidence type="ECO:0000313" key="6">
    <source>
        <dbReference type="EMBL" id="VEU20767.1"/>
    </source>
</evidence>
<protein>
    <recommendedName>
        <fullName evidence="4">Exocyst complex component SEC5</fullName>
    </recommendedName>
</protein>
<dbReference type="GO" id="GO:0006887">
    <property type="term" value="P:exocytosis"/>
    <property type="evidence" value="ECO:0007669"/>
    <property type="project" value="UniProtKB-KW"/>
</dbReference>
<evidence type="ECO:0000256" key="4">
    <source>
        <dbReference type="RuleBase" id="RU365069"/>
    </source>
</evidence>
<dbReference type="OrthoDB" id="26242at2759"/>
<feature type="domain" description="Exocyst complex component EXOC2/Sec5 N-terminal" evidence="5">
    <location>
        <begin position="79"/>
        <end position="894"/>
    </location>
</feature>
<keyword evidence="3 4" id="KW-0268">Exocytosis</keyword>
<organism evidence="6 7">
    <name type="scientific">Brettanomyces naardenensis</name>
    <name type="common">Yeast</name>
    <dbReference type="NCBI Taxonomy" id="13370"/>
    <lineage>
        <taxon>Eukaryota</taxon>
        <taxon>Fungi</taxon>
        <taxon>Dikarya</taxon>
        <taxon>Ascomycota</taxon>
        <taxon>Saccharomycotina</taxon>
        <taxon>Pichiomycetes</taxon>
        <taxon>Pichiales</taxon>
        <taxon>Pichiaceae</taxon>
        <taxon>Brettanomyces</taxon>
    </lineage>
</organism>
<dbReference type="GO" id="GO:0000145">
    <property type="term" value="C:exocyst"/>
    <property type="evidence" value="ECO:0007669"/>
    <property type="project" value="UniProtKB-UniRule"/>
</dbReference>
<keyword evidence="2 4" id="KW-0813">Transport</keyword>
<evidence type="ECO:0000256" key="1">
    <source>
        <dbReference type="ARBA" id="ARBA00010578"/>
    </source>
</evidence>
<comment type="function">
    <text evidence="4">Component of the exocyst complex involved in the docking of exocytic vesicles with fusion sites on the plasma membrane.</text>
</comment>
<dbReference type="GO" id="GO:0015031">
    <property type="term" value="P:protein transport"/>
    <property type="evidence" value="ECO:0007669"/>
    <property type="project" value="UniProtKB-KW"/>
</dbReference>
<dbReference type="InterPro" id="IPR042044">
    <property type="entry name" value="EXOC6PINT-1/Sec15/Tip20_C_dom2"/>
</dbReference>
<dbReference type="EMBL" id="CAACVR010000007">
    <property type="protein sequence ID" value="VEU20767.1"/>
    <property type="molecule type" value="Genomic_DNA"/>
</dbReference>
<dbReference type="STRING" id="13370.A0A448YIP0"/>
<dbReference type="InterPro" id="IPR039481">
    <property type="entry name" value="EXOC2/Sec5_N_dom"/>
</dbReference>
<evidence type="ECO:0000313" key="7">
    <source>
        <dbReference type="Proteomes" id="UP000290900"/>
    </source>
</evidence>
<evidence type="ECO:0000256" key="2">
    <source>
        <dbReference type="ARBA" id="ARBA00022448"/>
    </source>
</evidence>
<keyword evidence="4" id="KW-0653">Protein transport</keyword>
<keyword evidence="7" id="KW-1185">Reference proteome</keyword>
<proteinExistence type="inferred from homology"/>
<dbReference type="Gene3D" id="1.20.58.670">
    <property type="entry name" value="Dsl1p vesicle tethering complex, Tip20p subunit, domain D"/>
    <property type="match status" value="1"/>
</dbReference>
<evidence type="ECO:0000256" key="3">
    <source>
        <dbReference type="ARBA" id="ARBA00022483"/>
    </source>
</evidence>
<dbReference type="GO" id="GO:0006893">
    <property type="term" value="P:Golgi to plasma membrane transport"/>
    <property type="evidence" value="ECO:0007669"/>
    <property type="project" value="UniProtKB-UniRule"/>
</dbReference>
<gene>
    <name evidence="6" type="ORF">BRENAR_LOCUS1502</name>
</gene>
<dbReference type="FunCoup" id="A0A448YIP0">
    <property type="interactions" value="328"/>
</dbReference>
<dbReference type="InterPro" id="IPR029175">
    <property type="entry name" value="EXOC2/Sec5"/>
</dbReference>
<dbReference type="Pfam" id="PF15469">
    <property type="entry name" value="Sec5"/>
    <property type="match status" value="1"/>
</dbReference>
<evidence type="ECO:0000259" key="5">
    <source>
        <dbReference type="Pfam" id="PF15469"/>
    </source>
</evidence>
<dbReference type="PANTHER" id="PTHR13043">
    <property type="entry name" value="EXOCYST COMPLEX COMPONENT SEC5"/>
    <property type="match status" value="1"/>
</dbReference>
<dbReference type="Proteomes" id="UP000290900">
    <property type="component" value="Unassembled WGS sequence"/>
</dbReference>
<reference evidence="6 7" key="1">
    <citation type="submission" date="2018-12" db="EMBL/GenBank/DDBJ databases">
        <authorList>
            <person name="Tiukova I."/>
            <person name="Dainat J."/>
        </authorList>
    </citation>
    <scope>NUCLEOTIDE SEQUENCE [LARGE SCALE GENOMIC DNA]</scope>
</reference>
<sequence length="897" mass="103108">MNGNSIVEESVLLNFYRLKTLNPTDYKRDTIQPKISIDLSTTDLNSIPKEDIYRFLSDGNEVEDDTRRSVGDSKAKNFNDPLGFKESVLDGLIDRDIVDDSRDPKSLKYMISSKSFNSALFLSTLHGDKSGKELKGSIEHLEKDLESKKPLLQQLIAANFTKTLYTKNSLDKVFGEFSESGLPNEIGSLKKSLAESSSSSNQLLNPIVLQISKEREVKKALDAIKENKLLLDLPSRLQTFIKEKDFYSVVTEYKRGMKFYQKSQQSNPILDKVWSKVRSVINDYKQGLWERLGKIHIEEISLNFGSSPPNEDNFITLITRILELGTDENPIIEFINLQFDYISKNIDDGLSKVQYTRLLKSRESIFNAYDEAEKEEKVPNKEDLSNVALRYIYTILTDGSELPEDGDVESYDLPMVMELWSFLTSYINEITDDVVTRKIVKFATVVHFFVYEFPKRFDSQLQDSFVEFEDYEKRKMREFFETLIEKVCTRLLFIFEATGKDLVSAIDSGTEVEPLTDSKNVNAQSSFGFIPPHSNVISAFYFSLQLQNKISDTFQDLLGHTGMLQSKSIDSAMAKTLKAINVNIVTGVLCTMNSDIRKLSYIEDWRLSDTFEGCTKLPDFLLNYYKLFITKLKELYIMEDPALFKRIQAQFLRSFDLLVENQLKAVITKSHEDSNSKDFYFITALSNLSALKLKVLPRIIQMFDNQFATSLSTSGLKVYSSLENFEVIIYDEYLKSYKSSLKDIIGTGVRSTNWYQMEVNRTHQSVVYVSNFVLKSINFINTIKSRLLNLKSNKNYILRVELDLDNYLISKLIDFLKEIRQFNSDGLLQICVDLRFLCEIFESMKQSNLKNEIHLSKLESVASRFLQKKGNDKDLISTSVKENLLQNKAQMDCFFGS</sequence>
<comment type="similarity">
    <text evidence="1 4">Belongs to the SEC5 family.</text>
</comment>
<name>A0A448YIP0_BRENA</name>
<comment type="subunit">
    <text evidence="4">Component of the exocyst complex.</text>
</comment>
<dbReference type="PANTHER" id="PTHR13043:SF1">
    <property type="entry name" value="EXOCYST COMPLEX COMPONENT 2"/>
    <property type="match status" value="1"/>
</dbReference>
<dbReference type="InParanoid" id="A0A448YIP0"/>
<dbReference type="AlphaFoldDB" id="A0A448YIP0"/>